<evidence type="ECO:0000313" key="2">
    <source>
        <dbReference type="EMBL" id="ETN42492.1"/>
    </source>
</evidence>
<dbReference type="GeneID" id="19968987"/>
<feature type="compositionally biased region" description="Low complexity" evidence="1">
    <location>
        <begin position="8"/>
        <end position="20"/>
    </location>
</feature>
<organism evidence="2 3">
    <name type="scientific">Cyphellophora europaea (strain CBS 101466)</name>
    <name type="common">Phialophora europaea</name>
    <dbReference type="NCBI Taxonomy" id="1220924"/>
    <lineage>
        <taxon>Eukaryota</taxon>
        <taxon>Fungi</taxon>
        <taxon>Dikarya</taxon>
        <taxon>Ascomycota</taxon>
        <taxon>Pezizomycotina</taxon>
        <taxon>Eurotiomycetes</taxon>
        <taxon>Chaetothyriomycetidae</taxon>
        <taxon>Chaetothyriales</taxon>
        <taxon>Cyphellophoraceae</taxon>
        <taxon>Cyphellophora</taxon>
    </lineage>
</organism>
<accession>W2S1E0</accession>
<dbReference type="VEuPathDB" id="FungiDB:HMPREF1541_01648"/>
<feature type="compositionally biased region" description="Basic and acidic residues" evidence="1">
    <location>
        <begin position="50"/>
        <end position="63"/>
    </location>
</feature>
<dbReference type="RefSeq" id="XP_008714228.1">
    <property type="nucleotide sequence ID" value="XM_008716006.1"/>
</dbReference>
<dbReference type="STRING" id="1220924.W2S1E0"/>
<sequence>MPSMYAGSTRSSSSTSTSSSDQTYATNITSYSDMRPIARRFESAPSKYGQHVEDPEDLHEGNGDPRSSVETYTSSISSNEDLADQPEYELPNERHRTYETDAMPSTPPDFAKLFPTTRRLLIQHDDSTSDGNMNLRCDTEAVSQYGERLKMTLFHLRMKNLYERQFSLRRYCRDSGREVCSSKKKYAKPIPRTHSRKRPSISKSLSTALHNLGVKTPNRQESGYESEDGQLEQDLRNFTLSSEVKATIPTNIIRLEYSNYAQVELHRRRQDGAKRWDFEYWGEPYSWKRELSYDDGEPIYSYELINLRLGTCVAYIMPDKLDQRQESIENEQGGWIPPSSLRLTEKSISEDLGDVIVSTGLVVLTDDYIKRRWHNAKSARVYVPHDIDPTQAVDQVFSRPSPKIHQRGH</sequence>
<feature type="compositionally biased region" description="Low complexity" evidence="1">
    <location>
        <begin position="68"/>
        <end position="78"/>
    </location>
</feature>
<proteinExistence type="predicted"/>
<evidence type="ECO:0000256" key="1">
    <source>
        <dbReference type="SAM" id="MobiDB-lite"/>
    </source>
</evidence>
<protein>
    <submittedName>
        <fullName evidence="2">Uncharacterized protein</fullName>
    </submittedName>
</protein>
<feature type="compositionally biased region" description="Polar residues" evidence="1">
    <location>
        <begin position="21"/>
        <end position="32"/>
    </location>
</feature>
<dbReference type="InParanoid" id="W2S1E0"/>
<dbReference type="OrthoDB" id="5317787at2759"/>
<feature type="region of interest" description="Disordered" evidence="1">
    <location>
        <begin position="1"/>
        <end position="87"/>
    </location>
</feature>
<dbReference type="EMBL" id="KB822718">
    <property type="protein sequence ID" value="ETN42492.1"/>
    <property type="molecule type" value="Genomic_DNA"/>
</dbReference>
<reference evidence="2 3" key="1">
    <citation type="submission" date="2013-03" db="EMBL/GenBank/DDBJ databases">
        <title>The Genome Sequence of Phialophora europaea CBS 101466.</title>
        <authorList>
            <consortium name="The Broad Institute Genomics Platform"/>
            <person name="Cuomo C."/>
            <person name="de Hoog S."/>
            <person name="Gorbushina A."/>
            <person name="Walker B."/>
            <person name="Young S.K."/>
            <person name="Zeng Q."/>
            <person name="Gargeya S."/>
            <person name="Fitzgerald M."/>
            <person name="Haas B."/>
            <person name="Abouelleil A."/>
            <person name="Allen A.W."/>
            <person name="Alvarado L."/>
            <person name="Arachchi H.M."/>
            <person name="Berlin A.M."/>
            <person name="Chapman S.B."/>
            <person name="Gainer-Dewar J."/>
            <person name="Goldberg J."/>
            <person name="Griggs A."/>
            <person name="Gujja S."/>
            <person name="Hansen M."/>
            <person name="Howarth C."/>
            <person name="Imamovic A."/>
            <person name="Ireland A."/>
            <person name="Larimer J."/>
            <person name="McCowan C."/>
            <person name="Murphy C."/>
            <person name="Pearson M."/>
            <person name="Poon T.W."/>
            <person name="Priest M."/>
            <person name="Roberts A."/>
            <person name="Saif S."/>
            <person name="Shea T."/>
            <person name="Sisk P."/>
            <person name="Sykes S."/>
            <person name="Wortman J."/>
            <person name="Nusbaum C."/>
            <person name="Birren B."/>
        </authorList>
    </citation>
    <scope>NUCLEOTIDE SEQUENCE [LARGE SCALE GENOMIC DNA]</scope>
    <source>
        <strain evidence="2 3">CBS 101466</strain>
    </source>
</reference>
<dbReference type="Proteomes" id="UP000030752">
    <property type="component" value="Unassembled WGS sequence"/>
</dbReference>
<keyword evidence="3" id="KW-1185">Reference proteome</keyword>
<evidence type="ECO:0000313" key="3">
    <source>
        <dbReference type="Proteomes" id="UP000030752"/>
    </source>
</evidence>
<name>W2S1E0_CYPE1</name>
<dbReference type="AlphaFoldDB" id="W2S1E0"/>
<dbReference type="HOGENOM" id="CLU_033074_1_1_1"/>
<gene>
    <name evidence="2" type="ORF">HMPREF1541_01648</name>
</gene>
<dbReference type="eggNOG" id="ENOG502QTVK">
    <property type="taxonomic scope" value="Eukaryota"/>
</dbReference>